<comment type="caution">
    <text evidence="1">The sequence shown here is derived from an EMBL/GenBank/DDBJ whole genome shotgun (WGS) entry which is preliminary data.</text>
</comment>
<sequence length="46" mass="5006">MNSPFGDVVAETEICSAVWCHGTPDLDGLGVLDDKHVEDHSEAVYF</sequence>
<dbReference type="EMBL" id="JBBGZH010000002">
    <property type="protein sequence ID" value="MEJ5022476.1"/>
    <property type="molecule type" value="Genomic_DNA"/>
</dbReference>
<reference evidence="1 2" key="1">
    <citation type="submission" date="2023-12" db="EMBL/GenBank/DDBJ databases">
        <title>Gut-associated functions are favored during microbiome assembly across C. elegans life.</title>
        <authorList>
            <person name="Zimmermann J."/>
        </authorList>
    </citation>
    <scope>NUCLEOTIDE SEQUENCE [LARGE SCALE GENOMIC DNA]</scope>
    <source>
        <strain evidence="1 2">MYb71</strain>
    </source>
</reference>
<name>A0ABU8PJS6_9HYPH</name>
<gene>
    <name evidence="1" type="ORF">WH297_22440</name>
</gene>
<dbReference type="Proteomes" id="UP001375812">
    <property type="component" value="Unassembled WGS sequence"/>
</dbReference>
<proteinExistence type="predicted"/>
<evidence type="ECO:0000313" key="2">
    <source>
        <dbReference type="Proteomes" id="UP001375812"/>
    </source>
</evidence>
<organism evidence="1 2">
    <name type="scientific">Ochrobactrum vermis</name>
    <dbReference type="NCBI Taxonomy" id="1827297"/>
    <lineage>
        <taxon>Bacteria</taxon>
        <taxon>Pseudomonadati</taxon>
        <taxon>Pseudomonadota</taxon>
        <taxon>Alphaproteobacteria</taxon>
        <taxon>Hyphomicrobiales</taxon>
        <taxon>Brucellaceae</taxon>
        <taxon>Brucella/Ochrobactrum group</taxon>
        <taxon>Ochrobactrum</taxon>
    </lineage>
</organism>
<protein>
    <submittedName>
        <fullName evidence="1">Uncharacterized protein</fullName>
    </submittedName>
</protein>
<evidence type="ECO:0000313" key="1">
    <source>
        <dbReference type="EMBL" id="MEJ5022476.1"/>
    </source>
</evidence>
<keyword evidence="2" id="KW-1185">Reference proteome</keyword>
<accession>A0ABU8PJS6</accession>
<dbReference type="RefSeq" id="WP_339561751.1">
    <property type="nucleotide sequence ID" value="NZ_JBBGZH010000002.1"/>
</dbReference>